<keyword evidence="5 6" id="KW-0472">Membrane</keyword>
<dbReference type="PANTHER" id="PTHR39087">
    <property type="entry name" value="UPF0104 MEMBRANE PROTEIN MJ1595"/>
    <property type="match status" value="1"/>
</dbReference>
<dbReference type="AlphaFoldDB" id="A0A833PGJ4"/>
<dbReference type="PANTHER" id="PTHR39087:SF2">
    <property type="entry name" value="UPF0104 MEMBRANE PROTEIN MJ1595"/>
    <property type="match status" value="1"/>
</dbReference>
<proteinExistence type="predicted"/>
<dbReference type="Pfam" id="PF03706">
    <property type="entry name" value="LPG_synthase_TM"/>
    <property type="match status" value="1"/>
</dbReference>
<dbReference type="InterPro" id="IPR022791">
    <property type="entry name" value="L-PG_synthase/AglD"/>
</dbReference>
<evidence type="ECO:0000256" key="3">
    <source>
        <dbReference type="ARBA" id="ARBA00022692"/>
    </source>
</evidence>
<comment type="caution">
    <text evidence="7">The sequence shown here is derived from an EMBL/GenBank/DDBJ whole genome shotgun (WGS) entry which is preliminary data.</text>
</comment>
<reference evidence="8" key="1">
    <citation type="journal article" date="2020" name="MBio">
        <title>Horizontal gene transfer to a defensive symbiont with a reduced genome amongst a multipartite beetle microbiome.</title>
        <authorList>
            <person name="Waterworth S.C."/>
            <person name="Florez L.V."/>
            <person name="Rees E.R."/>
            <person name="Hertweck C."/>
            <person name="Kaltenpoth M."/>
            <person name="Kwan J.C."/>
        </authorList>
    </citation>
    <scope>NUCLEOTIDE SEQUENCE [LARGE SCALE GENOMIC DNA]</scope>
</reference>
<sequence>MSEQIKAGRHKKVWRRSSYWPQLLLMIAIILYGVVIEWWFGWGKVGQAWAHVPIKYLIMALLLMFLTYLIRGWRIYNFFLPITHGGLMTCCRIMLIHNLLNNLLPLRSGEVSFPFLMQRYFAVSLSYATAGLLLLRLLDLQVLLGLGYLTLLLLWKTSSFALWGILILWFVSPLILLALAPWLRRYTEALHHESRLKRLLEQVLRAMPLNFGTLLRSWLFTLICWVSKIIVFAIVLGWFIPLQWWGAVGVSIGGELSSVLPIHAPAGLGTYEASMLVTGKLFNIAETKALLFAAIQLHLLMLTSTLLGAVIALFIPAHSSKK</sequence>
<dbReference type="GO" id="GO:0005886">
    <property type="term" value="C:plasma membrane"/>
    <property type="evidence" value="ECO:0007669"/>
    <property type="project" value="UniProtKB-SubCell"/>
</dbReference>
<organism evidence="7 8">
    <name type="scientific">Acinetobacter bereziniae</name>
    <name type="common">Acinetobacter genomosp. 10</name>
    <dbReference type="NCBI Taxonomy" id="106648"/>
    <lineage>
        <taxon>Bacteria</taxon>
        <taxon>Pseudomonadati</taxon>
        <taxon>Pseudomonadota</taxon>
        <taxon>Gammaproteobacteria</taxon>
        <taxon>Moraxellales</taxon>
        <taxon>Moraxellaceae</taxon>
        <taxon>Acinetobacter</taxon>
    </lineage>
</organism>
<feature type="transmembrane region" description="Helical" evidence="6">
    <location>
        <begin position="289"/>
        <end position="315"/>
    </location>
</feature>
<feature type="transmembrane region" description="Helical" evidence="6">
    <location>
        <begin position="20"/>
        <end position="40"/>
    </location>
</feature>
<comment type="subcellular location">
    <subcellularLocation>
        <location evidence="1">Cell membrane</location>
        <topology evidence="1">Multi-pass membrane protein</topology>
    </subcellularLocation>
</comment>
<evidence type="ECO:0000313" key="7">
    <source>
        <dbReference type="EMBL" id="KAF1024924.1"/>
    </source>
</evidence>
<evidence type="ECO:0000256" key="2">
    <source>
        <dbReference type="ARBA" id="ARBA00022475"/>
    </source>
</evidence>
<keyword evidence="2" id="KW-1003">Cell membrane</keyword>
<feature type="transmembrane region" description="Helical" evidence="6">
    <location>
        <begin position="217"/>
        <end position="240"/>
    </location>
</feature>
<dbReference type="Proteomes" id="UP000490535">
    <property type="component" value="Unassembled WGS sequence"/>
</dbReference>
<keyword evidence="4 6" id="KW-1133">Transmembrane helix</keyword>
<evidence type="ECO:0000256" key="1">
    <source>
        <dbReference type="ARBA" id="ARBA00004651"/>
    </source>
</evidence>
<feature type="transmembrane region" description="Helical" evidence="6">
    <location>
        <begin position="78"/>
        <end position="100"/>
    </location>
</feature>
<feature type="transmembrane region" description="Helical" evidence="6">
    <location>
        <begin position="161"/>
        <end position="183"/>
    </location>
</feature>
<feature type="transmembrane region" description="Helical" evidence="6">
    <location>
        <begin position="137"/>
        <end position="155"/>
    </location>
</feature>
<dbReference type="EMBL" id="WNDP01000050">
    <property type="protein sequence ID" value="KAF1024924.1"/>
    <property type="molecule type" value="Genomic_DNA"/>
</dbReference>
<protein>
    <submittedName>
        <fullName evidence="7">Uncharacterized protein</fullName>
    </submittedName>
</protein>
<feature type="transmembrane region" description="Helical" evidence="6">
    <location>
        <begin position="52"/>
        <end position="71"/>
    </location>
</feature>
<name>A0A833PGJ4_ACIBZ</name>
<keyword evidence="3 6" id="KW-0812">Transmembrane</keyword>
<gene>
    <name evidence="7" type="ORF">GAK29_02272</name>
</gene>
<evidence type="ECO:0000256" key="4">
    <source>
        <dbReference type="ARBA" id="ARBA00022989"/>
    </source>
</evidence>
<evidence type="ECO:0000313" key="8">
    <source>
        <dbReference type="Proteomes" id="UP000490535"/>
    </source>
</evidence>
<evidence type="ECO:0000256" key="6">
    <source>
        <dbReference type="SAM" id="Phobius"/>
    </source>
</evidence>
<evidence type="ECO:0000256" key="5">
    <source>
        <dbReference type="ARBA" id="ARBA00023136"/>
    </source>
</evidence>
<accession>A0A833PGJ4</accession>